<comment type="caution">
    <text evidence="1">The sequence shown here is derived from an EMBL/GenBank/DDBJ whole genome shotgun (WGS) entry which is preliminary data.</text>
</comment>
<gene>
    <name evidence="1" type="ORF">FA046_09060</name>
</gene>
<dbReference type="AlphaFoldDB" id="A0A4U1C2V0"/>
<name>A0A4U1C2V0_9SPHI</name>
<organism evidence="1 2">
    <name type="scientific">Pedobacter cryophilus</name>
    <dbReference type="NCBI Taxonomy" id="2571271"/>
    <lineage>
        <taxon>Bacteria</taxon>
        <taxon>Pseudomonadati</taxon>
        <taxon>Bacteroidota</taxon>
        <taxon>Sphingobacteriia</taxon>
        <taxon>Sphingobacteriales</taxon>
        <taxon>Sphingobacteriaceae</taxon>
        <taxon>Pedobacter</taxon>
    </lineage>
</organism>
<evidence type="ECO:0000313" key="1">
    <source>
        <dbReference type="EMBL" id="TKB97514.1"/>
    </source>
</evidence>
<dbReference type="EMBL" id="SWBP01000003">
    <property type="protein sequence ID" value="TKB97514.1"/>
    <property type="molecule type" value="Genomic_DNA"/>
</dbReference>
<evidence type="ECO:0000313" key="2">
    <source>
        <dbReference type="Proteomes" id="UP000308181"/>
    </source>
</evidence>
<dbReference type="RefSeq" id="WP_136826090.1">
    <property type="nucleotide sequence ID" value="NZ_SWBP01000003.1"/>
</dbReference>
<proteinExistence type="predicted"/>
<dbReference type="OrthoDB" id="658146at2"/>
<reference evidence="1 2" key="1">
    <citation type="submission" date="2019-04" db="EMBL/GenBank/DDBJ databases">
        <title>Pedobacter sp. AR-3-17 sp. nov., isolated from Arctic soil.</title>
        <authorList>
            <person name="Dahal R.H."/>
            <person name="Kim D.-U."/>
        </authorList>
    </citation>
    <scope>NUCLEOTIDE SEQUENCE [LARGE SCALE GENOMIC DNA]</scope>
    <source>
        <strain evidence="1 2">AR-3-17</strain>
    </source>
</reference>
<keyword evidence="2" id="KW-1185">Reference proteome</keyword>
<sequence>MKQQKLITDYSKFPDGILNFKSKTVVNSLTGNVNFMVTTPTIANFTLIQTAFSNALDKTTGGDRLLIALKNQAKDDLLNAMRQLAMDVDAQANGDKALLLSTGFDLGSSGDIPSVLGLPTDFKILDGMNAGELKFTCKRADNAVSYILEYTDELPTPATQWKMQPSSSRELMVRGLRSGIRVYGRIKAIGRKGQEANTDVLSRIVQ</sequence>
<protein>
    <submittedName>
        <fullName evidence="1">Uncharacterized protein</fullName>
    </submittedName>
</protein>
<dbReference type="Proteomes" id="UP000308181">
    <property type="component" value="Unassembled WGS sequence"/>
</dbReference>
<accession>A0A4U1C2V0</accession>